<sequence length="79" mass="8944">MRPLICQFYLTSQGATGFTWHAAGVRTSPGRCYSVQQEVKRVVRVGAAWPECERRGTGRLPVALSPQTFRRLKTVRRPL</sequence>
<reference evidence="1 2" key="1">
    <citation type="submission" date="2021-04" db="EMBL/GenBank/DDBJ databases">
        <authorList>
            <person name="Vanwijnsberghe S."/>
        </authorList>
    </citation>
    <scope>NUCLEOTIDE SEQUENCE [LARGE SCALE GENOMIC DNA]</scope>
    <source>
        <strain evidence="1 2">LMG 32171</strain>
    </source>
</reference>
<comment type="caution">
    <text evidence="1">The sequence shown here is derived from an EMBL/GenBank/DDBJ whole genome shotgun (WGS) entry which is preliminary data.</text>
</comment>
<name>A0ABM8TZH2_9BURK</name>
<proteinExistence type="predicted"/>
<keyword evidence="2" id="KW-1185">Reference proteome</keyword>
<dbReference type="Proteomes" id="UP000789752">
    <property type="component" value="Unassembled WGS sequence"/>
</dbReference>
<gene>
    <name evidence="1" type="ORF">R54767_00923</name>
</gene>
<protein>
    <submittedName>
        <fullName evidence="1">Uncharacterized protein</fullName>
    </submittedName>
</protein>
<dbReference type="EMBL" id="CAJQYY010000004">
    <property type="protein sequence ID" value="CAG4890459.1"/>
    <property type="molecule type" value="Genomic_DNA"/>
</dbReference>
<organism evidence="1 2">
    <name type="scientific">Paraburkholderia gardini</name>
    <dbReference type="NCBI Taxonomy" id="2823469"/>
    <lineage>
        <taxon>Bacteria</taxon>
        <taxon>Pseudomonadati</taxon>
        <taxon>Pseudomonadota</taxon>
        <taxon>Betaproteobacteria</taxon>
        <taxon>Burkholderiales</taxon>
        <taxon>Burkholderiaceae</taxon>
        <taxon>Paraburkholderia</taxon>
    </lineage>
</organism>
<accession>A0ABM8TZH2</accession>
<evidence type="ECO:0000313" key="2">
    <source>
        <dbReference type="Proteomes" id="UP000789752"/>
    </source>
</evidence>
<evidence type="ECO:0000313" key="1">
    <source>
        <dbReference type="EMBL" id="CAG4890459.1"/>
    </source>
</evidence>